<protein>
    <recommendedName>
        <fullName evidence="4">Immunoglobulin</fullName>
    </recommendedName>
</protein>
<dbReference type="AlphaFoldDB" id="A0ABD6LQ41"/>
<feature type="compositionally biased region" description="Basic and acidic residues" evidence="1">
    <location>
        <begin position="71"/>
        <end position="91"/>
    </location>
</feature>
<comment type="caution">
    <text evidence="2">The sequence shown here is derived from an EMBL/GenBank/DDBJ whole genome shotgun (WGS) entry which is preliminary data.</text>
</comment>
<evidence type="ECO:0000313" key="3">
    <source>
        <dbReference type="Proteomes" id="UP000719916"/>
    </source>
</evidence>
<dbReference type="RefSeq" id="WP_173877584.1">
    <property type="nucleotide sequence ID" value="NZ_JAAISW010000095.1"/>
</dbReference>
<sequence>MKLTRYEQETIINFNAQDQMATLYTRDPAVMRKVDALVIEYPDTFKCIGETDIDKTYEMPKSAVTYRKPRRLSEEQREAARNRLKQVNEQK</sequence>
<dbReference type="Proteomes" id="UP000719916">
    <property type="component" value="Unassembled WGS sequence"/>
</dbReference>
<proteinExistence type="predicted"/>
<reference evidence="2 3" key="1">
    <citation type="journal article" date="2020" name="Cell Host Microbe">
        <title>Functional and Genomic Variation between Human-Derived Isolates of Lachnospiraceae Reveals Inter- and Intra-Species Diversity.</title>
        <authorList>
            <person name="Sorbara M.T."/>
            <person name="Littmann E.R."/>
            <person name="Fontana E."/>
            <person name="Moody T.U."/>
            <person name="Kohout C.E."/>
            <person name="Gjonbalaj M."/>
            <person name="Eaton V."/>
            <person name="Seok R."/>
            <person name="Leiner I.M."/>
            <person name="Pamer E.G."/>
        </authorList>
    </citation>
    <scope>NUCLEOTIDE SEQUENCE [LARGE SCALE GENOMIC DNA]</scope>
    <source>
        <strain evidence="2 3">MSK.2.26</strain>
    </source>
</reference>
<evidence type="ECO:0008006" key="4">
    <source>
        <dbReference type="Google" id="ProtNLM"/>
    </source>
</evidence>
<organism evidence="2 3">
    <name type="scientific">Enterocloster clostridioformis</name>
    <dbReference type="NCBI Taxonomy" id="1531"/>
    <lineage>
        <taxon>Bacteria</taxon>
        <taxon>Bacillati</taxon>
        <taxon>Bacillota</taxon>
        <taxon>Clostridia</taxon>
        <taxon>Lachnospirales</taxon>
        <taxon>Lachnospiraceae</taxon>
        <taxon>Enterocloster</taxon>
    </lineage>
</organism>
<evidence type="ECO:0000256" key="1">
    <source>
        <dbReference type="SAM" id="MobiDB-lite"/>
    </source>
</evidence>
<dbReference type="EMBL" id="JAAISW010000095">
    <property type="protein sequence ID" value="NSJ46831.1"/>
    <property type="molecule type" value="Genomic_DNA"/>
</dbReference>
<name>A0ABD6LQ41_9FIRM</name>
<evidence type="ECO:0000313" key="2">
    <source>
        <dbReference type="EMBL" id="NSJ46831.1"/>
    </source>
</evidence>
<gene>
    <name evidence="2" type="ORF">G5B26_25520</name>
</gene>
<accession>A0ABD6LQ41</accession>
<feature type="region of interest" description="Disordered" evidence="1">
    <location>
        <begin position="64"/>
        <end position="91"/>
    </location>
</feature>